<organism evidence="1 2">
    <name type="scientific">Leucothrix arctica</name>
    <dbReference type="NCBI Taxonomy" id="1481894"/>
    <lineage>
        <taxon>Bacteria</taxon>
        <taxon>Pseudomonadati</taxon>
        <taxon>Pseudomonadota</taxon>
        <taxon>Gammaproteobacteria</taxon>
        <taxon>Thiotrichales</taxon>
        <taxon>Thiotrichaceae</taxon>
        <taxon>Leucothrix</taxon>
    </lineage>
</organism>
<protein>
    <submittedName>
        <fullName evidence="1">DNA-binding protein</fullName>
    </submittedName>
</protein>
<dbReference type="OrthoDB" id="26212at2"/>
<dbReference type="AlphaFoldDB" id="A0A317CHB9"/>
<keyword evidence="1" id="KW-0238">DNA-binding</keyword>
<gene>
    <name evidence="1" type="ORF">DKT75_06305</name>
</gene>
<keyword evidence="2" id="KW-1185">Reference proteome</keyword>
<reference evidence="1 2" key="1">
    <citation type="submission" date="2018-05" db="EMBL/GenBank/DDBJ databases">
        <title>Leucothrix arctica sp. nov., isolated from Arctic seawater.</title>
        <authorList>
            <person name="Choi A."/>
            <person name="Baek K."/>
        </authorList>
    </citation>
    <scope>NUCLEOTIDE SEQUENCE [LARGE SCALE GENOMIC DNA]</scope>
    <source>
        <strain evidence="1 2">IMCC9719</strain>
    </source>
</reference>
<dbReference type="RefSeq" id="WP_109822573.1">
    <property type="nucleotide sequence ID" value="NZ_QGKL01000019.1"/>
</dbReference>
<evidence type="ECO:0000313" key="1">
    <source>
        <dbReference type="EMBL" id="PWQ97531.1"/>
    </source>
</evidence>
<sequence>MARSNVVQFPTAQKIEHYQSTQQAADFLNVSQPYLDELLSKGEIPFRRVGAESLVVVKIKDVIGYKKQEDQSRLKVLEELADQAQELGMGYE</sequence>
<dbReference type="EMBL" id="QGKL01000019">
    <property type="protein sequence ID" value="PWQ97531.1"/>
    <property type="molecule type" value="Genomic_DNA"/>
</dbReference>
<dbReference type="GO" id="GO:0003677">
    <property type="term" value="F:DNA binding"/>
    <property type="evidence" value="ECO:0007669"/>
    <property type="project" value="UniProtKB-KW"/>
</dbReference>
<dbReference type="InterPro" id="IPR010093">
    <property type="entry name" value="SinI_DNA-bd"/>
</dbReference>
<accession>A0A317CHB9</accession>
<dbReference type="Proteomes" id="UP000245506">
    <property type="component" value="Unassembled WGS sequence"/>
</dbReference>
<evidence type="ECO:0000313" key="2">
    <source>
        <dbReference type="Proteomes" id="UP000245506"/>
    </source>
</evidence>
<name>A0A317CHB9_9GAMM</name>
<comment type="caution">
    <text evidence="1">The sequence shown here is derived from an EMBL/GenBank/DDBJ whole genome shotgun (WGS) entry which is preliminary data.</text>
</comment>
<dbReference type="NCBIfam" id="TIGR01764">
    <property type="entry name" value="excise"/>
    <property type="match status" value="1"/>
</dbReference>
<proteinExistence type="predicted"/>